<evidence type="ECO:0000256" key="9">
    <source>
        <dbReference type="ARBA" id="ARBA00025772"/>
    </source>
</evidence>
<dbReference type="SUPFAM" id="SSF54523">
    <property type="entry name" value="Pili subunits"/>
    <property type="match status" value="1"/>
</dbReference>
<gene>
    <name evidence="13" type="ORF">LLY24_15620</name>
</gene>
<feature type="transmembrane region" description="Helical" evidence="11">
    <location>
        <begin position="12"/>
        <end position="36"/>
    </location>
</feature>
<dbReference type="Pfam" id="PF12019">
    <property type="entry name" value="GspH"/>
    <property type="match status" value="1"/>
</dbReference>
<evidence type="ECO:0000313" key="13">
    <source>
        <dbReference type="EMBL" id="MCS2610744.1"/>
    </source>
</evidence>
<sequence>MQRSIAPPSWRATGGFTLLELMIVVLLVGILAQWVLPALSGVSERNALRAETSRLQSALTLARHTAITRQTPVTVCPTNAERSHCTSQWSAALLVMTGDVSGAVSAEDIVRVFPAGSGTQTRYRTDRNRVRYSRIGHTSGFNGSFTVCPQKTSADTMGQALILSRYGRLRSAPEAVSCSGRD</sequence>
<dbReference type="EMBL" id="JAJISC010000008">
    <property type="protein sequence ID" value="MCS2610744.1"/>
    <property type="molecule type" value="Genomic_DNA"/>
</dbReference>
<dbReference type="InterPro" id="IPR012902">
    <property type="entry name" value="N_methyl_site"/>
</dbReference>
<evidence type="ECO:0000256" key="3">
    <source>
        <dbReference type="ARBA" id="ARBA00022475"/>
    </source>
</evidence>
<accession>A0ABT2EJK1</accession>
<evidence type="ECO:0000256" key="8">
    <source>
        <dbReference type="ARBA" id="ARBA00023136"/>
    </source>
</evidence>
<evidence type="ECO:0000256" key="5">
    <source>
        <dbReference type="ARBA" id="ARBA00022519"/>
    </source>
</evidence>
<evidence type="ECO:0000256" key="4">
    <source>
        <dbReference type="ARBA" id="ARBA00022481"/>
    </source>
</evidence>
<evidence type="ECO:0000256" key="10">
    <source>
        <dbReference type="ARBA" id="ARBA00030775"/>
    </source>
</evidence>
<dbReference type="Pfam" id="PF07963">
    <property type="entry name" value="N_methyl"/>
    <property type="match status" value="1"/>
</dbReference>
<keyword evidence="6 11" id="KW-0812">Transmembrane</keyword>
<dbReference type="Gene3D" id="3.55.40.10">
    <property type="entry name" value="minor pseudopilin epsh domain"/>
    <property type="match status" value="1"/>
</dbReference>
<comment type="caution">
    <text evidence="13">The sequence shown here is derived from an EMBL/GenBank/DDBJ whole genome shotgun (WGS) entry which is preliminary data.</text>
</comment>
<evidence type="ECO:0000256" key="6">
    <source>
        <dbReference type="ARBA" id="ARBA00022692"/>
    </source>
</evidence>
<feature type="domain" description="General secretion pathway GspH" evidence="12">
    <location>
        <begin position="52"/>
        <end position="156"/>
    </location>
</feature>
<comment type="similarity">
    <text evidence="9">Belongs to the GSP H family.</text>
</comment>
<reference evidence="13" key="1">
    <citation type="submission" date="2021-11" db="EMBL/GenBank/DDBJ databases">
        <title>Halomonas sp., isolated from a coastal aquaculture zone in Dongshan Bay.</title>
        <authorList>
            <person name="Lin W."/>
        </authorList>
    </citation>
    <scope>NUCLEOTIDE SEQUENCE</scope>
    <source>
        <strain evidence="13">Yzlin-01</strain>
    </source>
</reference>
<proteinExistence type="inferred from homology"/>
<evidence type="ECO:0000313" key="14">
    <source>
        <dbReference type="Proteomes" id="UP001165542"/>
    </source>
</evidence>
<protein>
    <recommendedName>
        <fullName evidence="2">Type II secretion system protein H</fullName>
    </recommendedName>
    <alternativeName>
        <fullName evidence="10">General secretion pathway protein H</fullName>
    </alternativeName>
</protein>
<name>A0ABT2EJK1_9GAMM</name>
<organism evidence="13 14">
    <name type="scientific">Halomonas dongshanensis</name>
    <dbReference type="NCBI Taxonomy" id="2890835"/>
    <lineage>
        <taxon>Bacteria</taxon>
        <taxon>Pseudomonadati</taxon>
        <taxon>Pseudomonadota</taxon>
        <taxon>Gammaproteobacteria</taxon>
        <taxon>Oceanospirillales</taxon>
        <taxon>Halomonadaceae</taxon>
        <taxon>Halomonas</taxon>
    </lineage>
</organism>
<keyword evidence="5" id="KW-0997">Cell inner membrane</keyword>
<dbReference type="RefSeq" id="WP_259037242.1">
    <property type="nucleotide sequence ID" value="NZ_JAJISC010000008.1"/>
</dbReference>
<dbReference type="NCBIfam" id="TIGR02532">
    <property type="entry name" value="IV_pilin_GFxxxE"/>
    <property type="match status" value="1"/>
</dbReference>
<keyword evidence="4" id="KW-0488">Methylation</keyword>
<dbReference type="Proteomes" id="UP001165542">
    <property type="component" value="Unassembled WGS sequence"/>
</dbReference>
<keyword evidence="14" id="KW-1185">Reference proteome</keyword>
<keyword evidence="8 11" id="KW-0472">Membrane</keyword>
<dbReference type="InterPro" id="IPR022346">
    <property type="entry name" value="T2SS_GspH"/>
</dbReference>
<evidence type="ECO:0000256" key="2">
    <source>
        <dbReference type="ARBA" id="ARBA00021549"/>
    </source>
</evidence>
<evidence type="ECO:0000259" key="12">
    <source>
        <dbReference type="Pfam" id="PF12019"/>
    </source>
</evidence>
<evidence type="ECO:0000256" key="11">
    <source>
        <dbReference type="SAM" id="Phobius"/>
    </source>
</evidence>
<keyword evidence="3" id="KW-1003">Cell membrane</keyword>
<evidence type="ECO:0000256" key="1">
    <source>
        <dbReference type="ARBA" id="ARBA00004377"/>
    </source>
</evidence>
<evidence type="ECO:0000256" key="7">
    <source>
        <dbReference type="ARBA" id="ARBA00022989"/>
    </source>
</evidence>
<comment type="subcellular location">
    <subcellularLocation>
        <location evidence="1">Cell inner membrane</location>
        <topology evidence="1">Single-pass membrane protein</topology>
    </subcellularLocation>
</comment>
<dbReference type="InterPro" id="IPR045584">
    <property type="entry name" value="Pilin-like"/>
</dbReference>
<keyword evidence="7 11" id="KW-1133">Transmembrane helix</keyword>